<gene>
    <name evidence="3" type="ORF">WJX72_001194</name>
</gene>
<dbReference type="Gene3D" id="2.60.120.330">
    <property type="entry name" value="B-lactam Antibiotic, Isopenicillin N Synthase, Chain"/>
    <property type="match status" value="1"/>
</dbReference>
<keyword evidence="4" id="KW-1185">Reference proteome</keyword>
<evidence type="ECO:0000256" key="1">
    <source>
        <dbReference type="RuleBase" id="RU003682"/>
    </source>
</evidence>
<evidence type="ECO:0000313" key="3">
    <source>
        <dbReference type="EMBL" id="KAK9806096.1"/>
    </source>
</evidence>
<dbReference type="Pfam" id="PF03171">
    <property type="entry name" value="2OG-FeII_Oxy"/>
    <property type="match status" value="1"/>
</dbReference>
<keyword evidence="1" id="KW-0560">Oxidoreductase</keyword>
<dbReference type="EMBL" id="JALJOR010000014">
    <property type="protein sequence ID" value="KAK9806096.1"/>
    <property type="molecule type" value="Genomic_DNA"/>
</dbReference>
<proteinExistence type="inferred from homology"/>
<feature type="domain" description="Fe2OG dioxygenase" evidence="2">
    <location>
        <begin position="164"/>
        <end position="288"/>
    </location>
</feature>
<dbReference type="InterPro" id="IPR027443">
    <property type="entry name" value="IPNS-like_sf"/>
</dbReference>
<accession>A0AAW1P6C2</accession>
<evidence type="ECO:0000259" key="2">
    <source>
        <dbReference type="PROSITE" id="PS51471"/>
    </source>
</evidence>
<dbReference type="InterPro" id="IPR005123">
    <property type="entry name" value="Oxoglu/Fe-dep_dioxygenase_dom"/>
</dbReference>
<dbReference type="InterPro" id="IPR050231">
    <property type="entry name" value="Iron_ascorbate_oxido_reductase"/>
</dbReference>
<reference evidence="3 4" key="1">
    <citation type="journal article" date="2024" name="Nat. Commun.">
        <title>Phylogenomics reveals the evolutionary origins of lichenization in chlorophyte algae.</title>
        <authorList>
            <person name="Puginier C."/>
            <person name="Libourel C."/>
            <person name="Otte J."/>
            <person name="Skaloud P."/>
            <person name="Haon M."/>
            <person name="Grisel S."/>
            <person name="Petersen M."/>
            <person name="Berrin J.G."/>
            <person name="Delaux P.M."/>
            <person name="Dal Grande F."/>
            <person name="Keller J."/>
        </authorList>
    </citation>
    <scope>NUCLEOTIDE SEQUENCE [LARGE SCALE GENOMIC DNA]</scope>
    <source>
        <strain evidence="3 4">SAG 2043</strain>
    </source>
</reference>
<dbReference type="AlphaFoldDB" id="A0AAW1P6C2"/>
<comment type="similarity">
    <text evidence="1">Belongs to the iron/ascorbate-dependent oxidoreductase family.</text>
</comment>
<dbReference type="InterPro" id="IPR044861">
    <property type="entry name" value="IPNS-like_FE2OG_OXY"/>
</dbReference>
<evidence type="ECO:0000313" key="4">
    <source>
        <dbReference type="Proteomes" id="UP001489004"/>
    </source>
</evidence>
<organism evidence="3 4">
    <name type="scientific">[Myrmecia] bisecta</name>
    <dbReference type="NCBI Taxonomy" id="41462"/>
    <lineage>
        <taxon>Eukaryota</taxon>
        <taxon>Viridiplantae</taxon>
        <taxon>Chlorophyta</taxon>
        <taxon>core chlorophytes</taxon>
        <taxon>Trebouxiophyceae</taxon>
        <taxon>Trebouxiales</taxon>
        <taxon>Trebouxiaceae</taxon>
        <taxon>Myrmecia</taxon>
    </lineage>
</organism>
<protein>
    <recommendedName>
        <fullName evidence="2">Fe2OG dioxygenase domain-containing protein</fullName>
    </recommendedName>
</protein>
<dbReference type="PROSITE" id="PS51471">
    <property type="entry name" value="FE2OG_OXY"/>
    <property type="match status" value="1"/>
</dbReference>
<keyword evidence="1" id="KW-0479">Metal-binding</keyword>
<dbReference type="PANTHER" id="PTHR47990">
    <property type="entry name" value="2-OXOGLUTARATE (2OG) AND FE(II)-DEPENDENT OXYGENASE SUPERFAMILY PROTEIN-RELATED"/>
    <property type="match status" value="1"/>
</dbReference>
<keyword evidence="1" id="KW-0408">Iron</keyword>
<sequence>MTVSNLPPVVDLSNFEERKAQITEDLMKAATTIGFFYIKGHGLEPELIDQAFATNAQYFNQPEEAKLKLPRVDWGARKLIGFERNTVPGGSIVHESSIQCFEVHEKMKSAWPDPAVVPGYREKTIEFMQSLAPVVDKILSCLALGLGFPKDFFLEKTNVKDPDNHTFLQYHKYPSTDGLSWKEGTNRITAHTDESLITLLFTSPNSTGLELAAGRDGKAVNSEAGEYKVDRWTPCPPLPGAITVNVGDPLQFLSDGKLLSNYHRVRMPRPGEPQDDRYSIGYFVWPRDYDVIQGPLKKYPAITMAEFMKTKGAMYGASFHPDPEVYEANQHIAFGPPTPIAVE</sequence>
<dbReference type="Pfam" id="PF14226">
    <property type="entry name" value="DIOX_N"/>
    <property type="match status" value="1"/>
</dbReference>
<name>A0AAW1P6C2_9CHLO</name>
<dbReference type="GO" id="GO:0016491">
    <property type="term" value="F:oxidoreductase activity"/>
    <property type="evidence" value="ECO:0007669"/>
    <property type="project" value="UniProtKB-KW"/>
</dbReference>
<dbReference type="InterPro" id="IPR026992">
    <property type="entry name" value="DIOX_N"/>
</dbReference>
<dbReference type="GO" id="GO:0046872">
    <property type="term" value="F:metal ion binding"/>
    <property type="evidence" value="ECO:0007669"/>
    <property type="project" value="UniProtKB-KW"/>
</dbReference>
<dbReference type="Proteomes" id="UP001489004">
    <property type="component" value="Unassembled WGS sequence"/>
</dbReference>
<dbReference type="SUPFAM" id="SSF51197">
    <property type="entry name" value="Clavaminate synthase-like"/>
    <property type="match status" value="1"/>
</dbReference>
<comment type="caution">
    <text evidence="3">The sequence shown here is derived from an EMBL/GenBank/DDBJ whole genome shotgun (WGS) entry which is preliminary data.</text>
</comment>